<dbReference type="GO" id="GO:0008195">
    <property type="term" value="F:phosphatidate phosphatase activity"/>
    <property type="evidence" value="ECO:0007669"/>
    <property type="project" value="TreeGrafter"/>
</dbReference>
<keyword evidence="5 6" id="KW-0472">Membrane</keyword>
<evidence type="ECO:0000256" key="3">
    <source>
        <dbReference type="ARBA" id="ARBA00022692"/>
    </source>
</evidence>
<feature type="transmembrane region" description="Helical" evidence="6">
    <location>
        <begin position="48"/>
        <end position="66"/>
    </location>
</feature>
<comment type="subcellular location">
    <subcellularLocation>
        <location evidence="1">Membrane</location>
        <topology evidence="1">Multi-pass membrane protein</topology>
    </subcellularLocation>
</comment>
<keyword evidence="10" id="KW-1185">Reference proteome</keyword>
<evidence type="ECO:0000256" key="6">
    <source>
        <dbReference type="SAM" id="Phobius"/>
    </source>
</evidence>
<evidence type="ECO:0000256" key="7">
    <source>
        <dbReference type="SAM" id="SignalP"/>
    </source>
</evidence>
<evidence type="ECO:0000313" key="10">
    <source>
        <dbReference type="Proteomes" id="UP000002313"/>
    </source>
</evidence>
<dbReference type="GO" id="GO:0016020">
    <property type="term" value="C:membrane"/>
    <property type="evidence" value="ECO:0007669"/>
    <property type="project" value="UniProtKB-SubCell"/>
</dbReference>
<dbReference type="PANTHER" id="PTHR10165:SF35">
    <property type="entry name" value="RE23632P"/>
    <property type="match status" value="1"/>
</dbReference>
<dbReference type="GO" id="GO:0006644">
    <property type="term" value="P:phospholipid metabolic process"/>
    <property type="evidence" value="ECO:0007669"/>
    <property type="project" value="InterPro"/>
</dbReference>
<keyword evidence="3 6" id="KW-0812">Transmembrane</keyword>
<gene>
    <name evidence="9" type="ORF">Eint_101390</name>
</gene>
<evidence type="ECO:0000256" key="4">
    <source>
        <dbReference type="ARBA" id="ARBA00022989"/>
    </source>
</evidence>
<dbReference type="GO" id="GO:0046839">
    <property type="term" value="P:phospholipid dephosphorylation"/>
    <property type="evidence" value="ECO:0007669"/>
    <property type="project" value="TreeGrafter"/>
</dbReference>
<dbReference type="Pfam" id="PF01569">
    <property type="entry name" value="PAP2"/>
    <property type="match status" value="1"/>
</dbReference>
<feature type="transmembrane region" description="Helical" evidence="6">
    <location>
        <begin position="166"/>
        <end position="185"/>
    </location>
</feature>
<evidence type="ECO:0000256" key="5">
    <source>
        <dbReference type="ARBA" id="ARBA00023136"/>
    </source>
</evidence>
<keyword evidence="7" id="KW-0732">Signal</keyword>
<evidence type="ECO:0000256" key="1">
    <source>
        <dbReference type="ARBA" id="ARBA00004141"/>
    </source>
</evidence>
<reference evidence="9 10" key="1">
    <citation type="journal article" date="2010" name="Nat. Commun.">
        <title>The complete sequence of the smallest known nuclear genome from the microsporidian Encephalitozoon intestinalis.</title>
        <authorList>
            <person name="Corradi N."/>
            <person name="Pombert J.-F."/>
            <person name="Farinelli L."/>
            <person name="Didier E.S."/>
            <person name="Keeling P.J."/>
        </authorList>
    </citation>
    <scope>NUCLEOTIDE SEQUENCE [LARGE SCALE GENOMIC DNA]</scope>
    <source>
        <strain evidence="9 10">ATCC 50506</strain>
    </source>
</reference>
<dbReference type="AlphaFoldDB" id="E0S9S9"/>
<accession>E0S9S9</accession>
<organism evidence="9 10">
    <name type="scientific">Encephalitozoon intestinalis (strain ATCC 50506)</name>
    <name type="common">Microsporidian parasite</name>
    <name type="synonym">Septata intestinalis</name>
    <dbReference type="NCBI Taxonomy" id="876142"/>
    <lineage>
        <taxon>Eukaryota</taxon>
        <taxon>Fungi</taxon>
        <taxon>Fungi incertae sedis</taxon>
        <taxon>Microsporidia</taxon>
        <taxon>Unikaryonidae</taxon>
        <taxon>Encephalitozoon</taxon>
    </lineage>
</organism>
<evidence type="ECO:0000313" key="9">
    <source>
        <dbReference type="EMBL" id="ADM12464.1"/>
    </source>
</evidence>
<dbReference type="EMBL" id="CP001951">
    <property type="protein sequence ID" value="ADM12464.1"/>
    <property type="molecule type" value="Genomic_DNA"/>
</dbReference>
<dbReference type="InterPro" id="IPR043216">
    <property type="entry name" value="PAP-like"/>
</dbReference>
<dbReference type="Gene3D" id="1.20.144.10">
    <property type="entry name" value="Phosphatidic acid phosphatase type 2/haloperoxidase"/>
    <property type="match status" value="1"/>
</dbReference>
<name>E0S9S9_ENCIT</name>
<dbReference type="PANTHER" id="PTHR10165">
    <property type="entry name" value="LIPID PHOSPHATE PHOSPHATASE"/>
    <property type="match status" value="1"/>
</dbReference>
<dbReference type="HOGENOM" id="CLU_021458_6_1_1"/>
<dbReference type="RefSeq" id="XP_003073824.1">
    <property type="nucleotide sequence ID" value="XM_003073778.1"/>
</dbReference>
<dbReference type="GeneID" id="9699530"/>
<comment type="similarity">
    <text evidence="2">Belongs to the PA-phosphatase related phosphoesterase family.</text>
</comment>
<dbReference type="CDD" id="cd03390">
    <property type="entry name" value="PAP2_containing_1_like"/>
    <property type="match status" value="1"/>
</dbReference>
<feature type="transmembrane region" description="Helical" evidence="6">
    <location>
        <begin position="137"/>
        <end position="154"/>
    </location>
</feature>
<sequence length="232" mass="25751">MTREMLAITIVSIGLLFLSSTVEPYERPFNVNDRSISKSYLYHDTITFVEIAAISILAPLGIMFGTFRINIVKRVDEIYFYMSFLVACLFTSAIVENMKNVVGRLRPDFLDRCIPVGGKCTGDPSIVMEGRKSFPSGHTSIAACGFMFLAFFIYKELSLPELRAKVNRGIVFMLYSLFLMVPIAVGASRVIDNKHFASDVVGGGIIGALAGIARLKHLETTIVAERYKRNEG</sequence>
<dbReference type="VEuPathDB" id="MicrosporidiaDB:Eint_101390"/>
<dbReference type="Proteomes" id="UP000002313">
    <property type="component" value="Chromosome X"/>
</dbReference>
<dbReference type="SMART" id="SM00014">
    <property type="entry name" value="acidPPc"/>
    <property type="match status" value="1"/>
</dbReference>
<keyword evidence="4 6" id="KW-1133">Transmembrane helix</keyword>
<feature type="chain" id="PRO_5003140098" evidence="7">
    <location>
        <begin position="25"/>
        <end position="232"/>
    </location>
</feature>
<reference evidence="9 10" key="2">
    <citation type="journal article" date="2012" name="Proc. Natl. Acad. Sci. U.S.A.">
        <title>Gain and loss of multiple functionally related, horizontally transferred genes in the reduced genomes of two microsporidian parasites.</title>
        <authorList>
            <person name="Pombert J.-F."/>
            <person name="Selman M."/>
            <person name="Burki F."/>
            <person name="Bardell F.T."/>
            <person name="Farinelli L."/>
            <person name="Solter L.F."/>
            <person name="Whitman D.W."/>
            <person name="Weiss L.M."/>
            <person name="Corradi N."/>
            <person name="Keeling P.J."/>
        </authorList>
    </citation>
    <scope>NUCLEOTIDE SEQUENCE [LARGE SCALE GENOMIC DNA]</scope>
    <source>
        <strain evidence="9 10">ATCC 50506</strain>
    </source>
</reference>
<dbReference type="InterPro" id="IPR036938">
    <property type="entry name" value="PAP2/HPO_sf"/>
</dbReference>
<dbReference type="KEGG" id="ein:Eint_101390"/>
<dbReference type="OrthoDB" id="8907274at2759"/>
<proteinExistence type="inferred from homology"/>
<dbReference type="InterPro" id="IPR000326">
    <property type="entry name" value="PAP2/HPO"/>
</dbReference>
<feature type="signal peptide" evidence="7">
    <location>
        <begin position="1"/>
        <end position="24"/>
    </location>
</feature>
<dbReference type="SUPFAM" id="SSF48317">
    <property type="entry name" value="Acid phosphatase/Vanadium-dependent haloperoxidase"/>
    <property type="match status" value="1"/>
</dbReference>
<evidence type="ECO:0000256" key="2">
    <source>
        <dbReference type="ARBA" id="ARBA00008816"/>
    </source>
</evidence>
<feature type="domain" description="Phosphatidic acid phosphatase type 2/haloperoxidase" evidence="8">
    <location>
        <begin position="81"/>
        <end position="215"/>
    </location>
</feature>
<evidence type="ECO:0000259" key="8">
    <source>
        <dbReference type="SMART" id="SM00014"/>
    </source>
</evidence>
<feature type="transmembrane region" description="Helical" evidence="6">
    <location>
        <begin position="78"/>
        <end position="95"/>
    </location>
</feature>
<protein>
    <submittedName>
        <fullName evidence="9">Membrane associated phosphatidic acid phosphatase</fullName>
    </submittedName>
</protein>